<evidence type="ECO:0000256" key="3">
    <source>
        <dbReference type="SAM" id="MobiDB-lite"/>
    </source>
</evidence>
<dbReference type="CDD" id="cd00667">
    <property type="entry name" value="ring_hydroxylating_dioxygenases_beta"/>
    <property type="match status" value="1"/>
</dbReference>
<protein>
    <submittedName>
        <fullName evidence="4">Aromatic-ring-hydroxylating dioxygenase subunit beta</fullName>
    </submittedName>
</protein>
<dbReference type="EMBL" id="JAAXLS010000001">
    <property type="protein sequence ID" value="NKQ51873.1"/>
    <property type="molecule type" value="Genomic_DNA"/>
</dbReference>
<evidence type="ECO:0000256" key="2">
    <source>
        <dbReference type="ARBA" id="ARBA00023002"/>
    </source>
</evidence>
<evidence type="ECO:0000256" key="1">
    <source>
        <dbReference type="ARBA" id="ARBA00009570"/>
    </source>
</evidence>
<keyword evidence="2" id="KW-0560">Oxidoreductase</keyword>
<accession>A0ABX1IWK2</accession>
<evidence type="ECO:0000313" key="5">
    <source>
        <dbReference type="Proteomes" id="UP000715441"/>
    </source>
</evidence>
<feature type="region of interest" description="Disordered" evidence="3">
    <location>
        <begin position="1"/>
        <end position="35"/>
    </location>
</feature>
<dbReference type="Gene3D" id="3.10.450.50">
    <property type="match status" value="1"/>
</dbReference>
<feature type="compositionally biased region" description="Basic and acidic residues" evidence="3">
    <location>
        <begin position="1"/>
        <end position="19"/>
    </location>
</feature>
<keyword evidence="4" id="KW-0223">Dioxygenase</keyword>
<reference evidence="4 5" key="1">
    <citation type="submission" date="2020-04" db="EMBL/GenBank/DDBJ databases">
        <title>Novel species.</title>
        <authorList>
            <person name="Teo W.F.A."/>
            <person name="Lipun K."/>
            <person name="Srisuk N."/>
            <person name="Duangmal K."/>
        </authorList>
    </citation>
    <scope>NUCLEOTIDE SEQUENCE [LARGE SCALE GENOMIC DNA]</scope>
    <source>
        <strain evidence="4 5">K13G38</strain>
    </source>
</reference>
<dbReference type="PANTHER" id="PTHR41534">
    <property type="entry name" value="BLR3401 PROTEIN"/>
    <property type="match status" value="1"/>
</dbReference>
<dbReference type="Proteomes" id="UP000715441">
    <property type="component" value="Unassembled WGS sequence"/>
</dbReference>
<keyword evidence="5" id="KW-1185">Reference proteome</keyword>
<comment type="similarity">
    <text evidence="1">Belongs to the bacterial ring-hydroxylating dioxygenase beta subunit family.</text>
</comment>
<name>A0ABX1IWK2_9PSEU</name>
<dbReference type="InterPro" id="IPR032710">
    <property type="entry name" value="NTF2-like_dom_sf"/>
</dbReference>
<dbReference type="InterPro" id="IPR000391">
    <property type="entry name" value="Rng_hydr_dOase-bsu"/>
</dbReference>
<evidence type="ECO:0000313" key="4">
    <source>
        <dbReference type="EMBL" id="NKQ51873.1"/>
    </source>
</evidence>
<dbReference type="Pfam" id="PF00866">
    <property type="entry name" value="Ring_hydroxyl_B"/>
    <property type="match status" value="1"/>
</dbReference>
<dbReference type="SUPFAM" id="SSF54427">
    <property type="entry name" value="NTF2-like"/>
    <property type="match status" value="1"/>
</dbReference>
<gene>
    <name evidence="4" type="ORF">HFP15_03145</name>
</gene>
<organism evidence="4 5">
    <name type="scientific">Amycolatopsis acididurans</name>
    <dbReference type="NCBI Taxonomy" id="2724524"/>
    <lineage>
        <taxon>Bacteria</taxon>
        <taxon>Bacillati</taxon>
        <taxon>Actinomycetota</taxon>
        <taxon>Actinomycetes</taxon>
        <taxon>Pseudonocardiales</taxon>
        <taxon>Pseudonocardiaceae</taxon>
        <taxon>Amycolatopsis</taxon>
    </lineage>
</organism>
<dbReference type="PANTHER" id="PTHR41534:SF2">
    <property type="entry name" value="3-PHENYLPROPIONATE_CINNAMIC ACID DIOXYGENASE SUBUNIT BETA"/>
    <property type="match status" value="1"/>
</dbReference>
<proteinExistence type="inferred from homology"/>
<comment type="caution">
    <text evidence="4">The sequence shown here is derived from an EMBL/GenBank/DDBJ whole genome shotgun (WGS) entry which is preliminary data.</text>
</comment>
<dbReference type="GO" id="GO:0051213">
    <property type="term" value="F:dioxygenase activity"/>
    <property type="evidence" value="ECO:0007669"/>
    <property type="project" value="UniProtKB-KW"/>
</dbReference>
<sequence length="196" mass="22637">MERRLPRDEPRSAGDRRGADAGVLAPVARRHGHGGDPVTVTRAEVEDLLYLEAELLDQWRLDEWLALFTDDAHYAIPCNDDPDGDPARDLMLIDDNRFRMGARVERLNSRKAHREYPHSNTRHMVTNVRLGDWEGDELPVRASFVVWRFRGDRAADYVGQYFHRLVRRDGELRIRAKRVVLDMTALRPAFDVAIVL</sequence>